<dbReference type="GO" id="GO:0009740">
    <property type="term" value="P:gibberellic acid mediated signaling pathway"/>
    <property type="evidence" value="ECO:0007669"/>
    <property type="project" value="TreeGrafter"/>
</dbReference>
<dbReference type="GO" id="GO:0009937">
    <property type="term" value="P:regulation of gibberellic acid mediated signaling pathway"/>
    <property type="evidence" value="ECO:0007669"/>
    <property type="project" value="InterPro"/>
</dbReference>
<dbReference type="SMART" id="SM00256">
    <property type="entry name" value="FBOX"/>
    <property type="match status" value="1"/>
</dbReference>
<sequence>MKRPISGDKINEVDNTIESGEDLKQTKKTKIDGGGVSEEAQDVMMDENLLYEVLNRADARTLATAACVSKLWNRAAQDERIWELMCIKDGSHSQQQQQKLRAVVVPLGGFRRLYSLHLGPLVNLSSTPLTSSTSTWPCLRVPPHPVPAKSAPKGRRLGKDEMNLSLSLLSIRYFANMK</sequence>
<organism evidence="3 4">
    <name type="scientific">Cuscuta epithymum</name>
    <dbReference type="NCBI Taxonomy" id="186058"/>
    <lineage>
        <taxon>Eukaryota</taxon>
        <taxon>Viridiplantae</taxon>
        <taxon>Streptophyta</taxon>
        <taxon>Embryophyta</taxon>
        <taxon>Tracheophyta</taxon>
        <taxon>Spermatophyta</taxon>
        <taxon>Magnoliopsida</taxon>
        <taxon>eudicotyledons</taxon>
        <taxon>Gunneridae</taxon>
        <taxon>Pentapetalae</taxon>
        <taxon>asterids</taxon>
        <taxon>lamiids</taxon>
        <taxon>Solanales</taxon>
        <taxon>Convolvulaceae</taxon>
        <taxon>Cuscuteae</taxon>
        <taxon>Cuscuta</taxon>
        <taxon>Cuscuta subgen. Cuscuta</taxon>
    </lineage>
</organism>
<evidence type="ECO:0000313" key="3">
    <source>
        <dbReference type="EMBL" id="CAH9077900.1"/>
    </source>
</evidence>
<evidence type="ECO:0000313" key="4">
    <source>
        <dbReference type="Proteomes" id="UP001152523"/>
    </source>
</evidence>
<dbReference type="Pfam" id="PF12937">
    <property type="entry name" value="F-box-like"/>
    <property type="match status" value="1"/>
</dbReference>
<feature type="domain" description="F-box" evidence="2">
    <location>
        <begin position="45"/>
        <end position="85"/>
    </location>
</feature>
<accession>A0AAV0CKC9</accession>
<reference evidence="3" key="1">
    <citation type="submission" date="2022-07" db="EMBL/GenBank/DDBJ databases">
        <authorList>
            <person name="Macas J."/>
            <person name="Novak P."/>
            <person name="Neumann P."/>
        </authorList>
    </citation>
    <scope>NUCLEOTIDE SEQUENCE</scope>
</reference>
<dbReference type="Gene3D" id="1.20.1280.50">
    <property type="match status" value="1"/>
</dbReference>
<dbReference type="GO" id="GO:0019005">
    <property type="term" value="C:SCF ubiquitin ligase complex"/>
    <property type="evidence" value="ECO:0007669"/>
    <property type="project" value="InterPro"/>
</dbReference>
<comment type="caution">
    <text evidence="3">The sequence shown here is derived from an EMBL/GenBank/DDBJ whole genome shotgun (WGS) entry which is preliminary data.</text>
</comment>
<dbReference type="PANTHER" id="PTHR47750:SF7">
    <property type="entry name" value="F-BOX PROTEIN"/>
    <property type="match status" value="1"/>
</dbReference>
<evidence type="ECO:0000256" key="1">
    <source>
        <dbReference type="SAM" id="MobiDB-lite"/>
    </source>
</evidence>
<dbReference type="AlphaFoldDB" id="A0AAV0CKC9"/>
<feature type="region of interest" description="Disordered" evidence="1">
    <location>
        <begin position="1"/>
        <end position="28"/>
    </location>
</feature>
<proteinExistence type="predicted"/>
<dbReference type="InterPro" id="IPR044184">
    <property type="entry name" value="SNE/GID2"/>
</dbReference>
<dbReference type="EMBL" id="CAMAPF010000031">
    <property type="protein sequence ID" value="CAH9077900.1"/>
    <property type="molecule type" value="Genomic_DNA"/>
</dbReference>
<keyword evidence="4" id="KW-1185">Reference proteome</keyword>
<protein>
    <recommendedName>
        <fullName evidence="2">F-box domain-containing protein</fullName>
    </recommendedName>
</protein>
<dbReference type="Proteomes" id="UP001152523">
    <property type="component" value="Unassembled WGS sequence"/>
</dbReference>
<evidence type="ECO:0000259" key="2">
    <source>
        <dbReference type="SMART" id="SM00256"/>
    </source>
</evidence>
<feature type="compositionally biased region" description="Basic and acidic residues" evidence="1">
    <location>
        <begin position="1"/>
        <end position="12"/>
    </location>
</feature>
<name>A0AAV0CKC9_9ASTE</name>
<dbReference type="PANTHER" id="PTHR47750">
    <property type="entry name" value="F-BOX PROTEIN SNE"/>
    <property type="match status" value="1"/>
</dbReference>
<dbReference type="InterPro" id="IPR001810">
    <property type="entry name" value="F-box_dom"/>
</dbReference>
<gene>
    <name evidence="3" type="ORF">CEPIT_LOCUS6354</name>
</gene>
<dbReference type="SUPFAM" id="SSF81383">
    <property type="entry name" value="F-box domain"/>
    <property type="match status" value="1"/>
</dbReference>
<dbReference type="InterPro" id="IPR036047">
    <property type="entry name" value="F-box-like_dom_sf"/>
</dbReference>